<dbReference type="Proteomes" id="UP000018050">
    <property type="component" value="Unassembled WGS sequence"/>
</dbReference>
<evidence type="ECO:0000313" key="1">
    <source>
        <dbReference type="EMBL" id="CDI80893.1"/>
    </source>
</evidence>
<reference evidence="1" key="1">
    <citation type="submission" date="2013-10" db="EMBL/GenBank/DDBJ databases">
        <title>Genomic analysis of the causative agents of coccidiosis in chickens.</title>
        <authorList>
            <person name="Reid A.J."/>
            <person name="Blake D."/>
            <person name="Billington K."/>
            <person name="Browne H."/>
            <person name="Dunn M."/>
            <person name="Hung S."/>
            <person name="Kawahara F."/>
            <person name="Miranda-Saavedra D."/>
            <person name="Mourier T."/>
            <person name="Nagra H."/>
            <person name="Otto T.D."/>
            <person name="Rawlings N."/>
            <person name="Sanchez A."/>
            <person name="Sanders M."/>
            <person name="Subramaniam C."/>
            <person name="Tay Y."/>
            <person name="Dear P."/>
            <person name="Doerig C."/>
            <person name="Gruber A."/>
            <person name="Parkinson J."/>
            <person name="Shirley M."/>
            <person name="Wan K.L."/>
            <person name="Berriman M."/>
            <person name="Tomley F."/>
            <person name="Pain A."/>
        </authorList>
    </citation>
    <scope>NUCLEOTIDE SEQUENCE</scope>
    <source>
        <strain evidence="1">Houghton</strain>
    </source>
</reference>
<dbReference type="EMBL" id="HG671386">
    <property type="protein sequence ID" value="CDI80893.1"/>
    <property type="molecule type" value="Genomic_DNA"/>
</dbReference>
<evidence type="ECO:0000313" key="2">
    <source>
        <dbReference type="Proteomes" id="UP000018050"/>
    </source>
</evidence>
<accession>U6GNN7</accession>
<sequence length="158" mass="17587">MHIDDMEFASLYFAALELHISVGDKKPSLCLLYGGILANVATCRYPDGTIVEQLYSVPLNLELAASNCPTQVTQCSFEETGFLQHQPTESVMPFEEWRRSRFGNMRPTVILDTVGEALECSPPEEKARGIETPCLIDCLNKVPGDDSQPEVPPRRMNP</sequence>
<reference evidence="1" key="2">
    <citation type="submission" date="2013-10" db="EMBL/GenBank/DDBJ databases">
        <authorList>
            <person name="Aslett M."/>
        </authorList>
    </citation>
    <scope>NUCLEOTIDE SEQUENCE</scope>
    <source>
        <strain evidence="1">Houghton</strain>
    </source>
</reference>
<organism evidence="1 2">
    <name type="scientific">Eimeria acervulina</name>
    <name type="common">Coccidian parasite</name>
    <dbReference type="NCBI Taxonomy" id="5801"/>
    <lineage>
        <taxon>Eukaryota</taxon>
        <taxon>Sar</taxon>
        <taxon>Alveolata</taxon>
        <taxon>Apicomplexa</taxon>
        <taxon>Conoidasida</taxon>
        <taxon>Coccidia</taxon>
        <taxon>Eucoccidiorida</taxon>
        <taxon>Eimeriorina</taxon>
        <taxon>Eimeriidae</taxon>
        <taxon>Eimeria</taxon>
    </lineage>
</organism>
<dbReference type="VEuPathDB" id="ToxoDB:EAH_00018560"/>
<gene>
    <name evidence="1" type="ORF">EAH_00018560</name>
</gene>
<proteinExistence type="predicted"/>
<dbReference type="RefSeq" id="XP_013249223.1">
    <property type="nucleotide sequence ID" value="XM_013393769.1"/>
</dbReference>
<name>U6GNN7_EIMAC</name>
<dbReference type="AlphaFoldDB" id="U6GNN7"/>
<dbReference type="GeneID" id="25269926"/>
<keyword evidence="2" id="KW-1185">Reference proteome</keyword>
<dbReference type="OrthoDB" id="10275502at2759"/>
<protein>
    <submittedName>
        <fullName evidence="1">Uncharacterized protein</fullName>
    </submittedName>
</protein>